<evidence type="ECO:0008006" key="2">
    <source>
        <dbReference type="Google" id="ProtNLM"/>
    </source>
</evidence>
<protein>
    <recommendedName>
        <fullName evidence="2">CBM11 domain-containing protein</fullName>
    </recommendedName>
</protein>
<evidence type="ECO:0000313" key="1">
    <source>
        <dbReference type="EMBL" id="KKK75425.1"/>
    </source>
</evidence>
<accession>A0A0F8YNY5</accession>
<comment type="caution">
    <text evidence="1">The sequence shown here is derived from an EMBL/GenBank/DDBJ whole genome shotgun (WGS) entry which is preliminary data.</text>
</comment>
<proteinExistence type="predicted"/>
<dbReference type="Gene3D" id="2.60.120.260">
    <property type="entry name" value="Galactose-binding domain-like"/>
    <property type="match status" value="1"/>
</dbReference>
<dbReference type="EMBL" id="LAZR01055872">
    <property type="protein sequence ID" value="KKK75425.1"/>
    <property type="molecule type" value="Genomic_DNA"/>
</dbReference>
<reference evidence="1" key="1">
    <citation type="journal article" date="2015" name="Nature">
        <title>Complex archaea that bridge the gap between prokaryotes and eukaryotes.</title>
        <authorList>
            <person name="Spang A."/>
            <person name="Saw J.H."/>
            <person name="Jorgensen S.L."/>
            <person name="Zaremba-Niedzwiedzka K."/>
            <person name="Martijn J."/>
            <person name="Lind A.E."/>
            <person name="van Eijk R."/>
            <person name="Schleper C."/>
            <person name="Guy L."/>
            <person name="Ettema T.J."/>
        </authorList>
    </citation>
    <scope>NUCLEOTIDE SEQUENCE</scope>
</reference>
<sequence length="299" mass="33207">VRDITGSMQVIKKKHSDFYKNIRLFTVNDDGVYVSLKDNDHEIYFGSDEDAVKNADTGSPEYKGTRDLGSESYDPGMLEWDTAYYWRIDEVNNTNPDSPWTGILWSFTTANFLIVDDFESYNDLDPAEADSNRIFNAWIDGYDDPTNGSLVGSDAPPFAEQTIVHGGNQSMPLYYDNSVGYSEATLTLTYPRDWTENGVSTLSIWFRGDSANAAETLYVVLNGSAVVNHDNPDAAQIGRWMEWNIDLQAFADQGVNLANVNTIALGLGNKKNPQAGGSGTMYFDDIRLYRPPPTGPEAP</sequence>
<dbReference type="AlphaFoldDB" id="A0A0F8YNY5"/>
<organism evidence="1">
    <name type="scientific">marine sediment metagenome</name>
    <dbReference type="NCBI Taxonomy" id="412755"/>
    <lineage>
        <taxon>unclassified sequences</taxon>
        <taxon>metagenomes</taxon>
        <taxon>ecological metagenomes</taxon>
    </lineage>
</organism>
<gene>
    <name evidence="1" type="ORF">LCGC14_2873830</name>
</gene>
<dbReference type="SUPFAM" id="SSF49785">
    <property type="entry name" value="Galactose-binding domain-like"/>
    <property type="match status" value="1"/>
</dbReference>
<dbReference type="InterPro" id="IPR008979">
    <property type="entry name" value="Galactose-bd-like_sf"/>
</dbReference>
<name>A0A0F8YNY5_9ZZZZ</name>
<feature type="non-terminal residue" evidence="1">
    <location>
        <position position="1"/>
    </location>
</feature>